<dbReference type="PANTHER" id="PTHR41248">
    <property type="entry name" value="NORD PROTEIN"/>
    <property type="match status" value="1"/>
</dbReference>
<dbReference type="OrthoDB" id="9758211at2"/>
<dbReference type="Pfam" id="PF13519">
    <property type="entry name" value="VWA_2"/>
    <property type="match status" value="1"/>
</dbReference>
<dbReference type="Proteomes" id="UP000318542">
    <property type="component" value="Unassembled WGS sequence"/>
</dbReference>
<dbReference type="Gene3D" id="3.40.50.410">
    <property type="entry name" value="von Willebrand factor, type A domain"/>
    <property type="match status" value="1"/>
</dbReference>
<evidence type="ECO:0000313" key="2">
    <source>
        <dbReference type="EMBL" id="TSE29944.1"/>
    </source>
</evidence>
<name>A0A554X288_9BURK</name>
<evidence type="ECO:0000313" key="3">
    <source>
        <dbReference type="Proteomes" id="UP000318542"/>
    </source>
</evidence>
<accession>A0A554X288</accession>
<proteinExistence type="predicted"/>
<gene>
    <name evidence="2" type="ORF">Tther_01222</name>
</gene>
<organism evidence="2 3">
    <name type="scientific">Tepidimonas thermarum</name>
    <dbReference type="NCBI Taxonomy" id="335431"/>
    <lineage>
        <taxon>Bacteria</taxon>
        <taxon>Pseudomonadati</taxon>
        <taxon>Pseudomonadota</taxon>
        <taxon>Betaproteobacteria</taxon>
        <taxon>Burkholderiales</taxon>
        <taxon>Tepidimonas</taxon>
    </lineage>
</organism>
<dbReference type="SUPFAM" id="SSF53300">
    <property type="entry name" value="vWA-like"/>
    <property type="match status" value="1"/>
</dbReference>
<dbReference type="InterPro" id="IPR002035">
    <property type="entry name" value="VWF_A"/>
</dbReference>
<protein>
    <submittedName>
        <fullName evidence="2">von Willebrand factor type A domain protein</fullName>
    </submittedName>
</protein>
<dbReference type="PANTHER" id="PTHR41248:SF1">
    <property type="entry name" value="NORD PROTEIN"/>
    <property type="match status" value="1"/>
</dbReference>
<dbReference type="AlphaFoldDB" id="A0A554X288"/>
<dbReference type="InterPro" id="IPR051928">
    <property type="entry name" value="NorD/CobT"/>
</dbReference>
<dbReference type="PROSITE" id="PS50234">
    <property type="entry name" value="VWFA"/>
    <property type="match status" value="1"/>
</dbReference>
<dbReference type="InterPro" id="IPR036465">
    <property type="entry name" value="vWFA_dom_sf"/>
</dbReference>
<dbReference type="CDD" id="cd01454">
    <property type="entry name" value="vWA_norD_type"/>
    <property type="match status" value="1"/>
</dbReference>
<dbReference type="RefSeq" id="WP_143901984.1">
    <property type="nucleotide sequence ID" value="NZ_VJOL01000018.1"/>
</dbReference>
<keyword evidence="3" id="KW-1185">Reference proteome</keyword>
<sequence length="787" mass="88245">MAIHLDDYGELLVELPHQAQDVLRGAWQEAARALSARALDNYLKGALALHHLGRGEEVVISFIQHAPAVARAIGEDVVPDVVNFLLSMASKTSGQVLTLIAQTAPAAALRLGDPELFRQYLSVLAIVLAQAPQGLRPMLENLPRLLASLTLGGLRRWVQWGAQAYRGDAEGQRRYFGLQSADALAVLQQERRGTLFVDIQRRLNLYLRALWGRDFFLRPTAGDFESREGLRPYIEHFVIHIADAYDDVHPHGDAGPPVAALDIYRAAANHAAAHLVFARQPLPGDGLDALTKAIVELVEDARVEAAAVRRFPRLRQQWRALQPPPVDPPTRAGDLINRLALAWLDEQAAQRDADPWVQQGVQGMAAWPDLDDPQRSWDLGRALADALRERIRAEGWPAFSARLDGQRAIYRDDNRAIWDSGAYDERVALAATWARQQQVRRQVNVMEMVNEVDVEFAGDDAQEVWVLPTEFWLDQEGVTINSLLGRPPVADPVHYAEWDYQIQLERPDWVTVLERHPTAGDAARIDALLVEQKPVVQRLRHLIEAMAPQGLQRIRKVEDGDELDLEAAVRAWVDLRMGQQPDPRIMMQHRLHTRDVAVLLLLDLSASANDAVRGSDQTVLDLARAAAALLAEALTRIGDRFAIHGFRSDGRHDVHYLRIKDFHQAWGEPAKARLAGLEGAFSTRLGAALRHAGQQLKRQPQRKKIVFVLTDGEPADIDVRDPQYLRHDAQRAVHELQRDGIVSYCLTLDPHADAYVERIFGARHYTVVERVQRLPEVLPTLYLGLTR</sequence>
<comment type="caution">
    <text evidence="2">The sequence shown here is derived from an EMBL/GenBank/DDBJ whole genome shotgun (WGS) entry which is preliminary data.</text>
</comment>
<dbReference type="SMART" id="SM00327">
    <property type="entry name" value="VWA"/>
    <property type="match status" value="1"/>
</dbReference>
<feature type="domain" description="VWFA" evidence="1">
    <location>
        <begin position="597"/>
        <end position="781"/>
    </location>
</feature>
<dbReference type="EMBL" id="VJOL01000018">
    <property type="protein sequence ID" value="TSE29944.1"/>
    <property type="molecule type" value="Genomic_DNA"/>
</dbReference>
<evidence type="ECO:0000259" key="1">
    <source>
        <dbReference type="PROSITE" id="PS50234"/>
    </source>
</evidence>
<reference evidence="2 3" key="1">
    <citation type="submission" date="2019-07" db="EMBL/GenBank/DDBJ databases">
        <title>Tepidimonas thermarum AA-1 draft genome.</title>
        <authorList>
            <person name="Da Costa M.S."/>
            <person name="Froufe H.J.C."/>
            <person name="Egas C."/>
            <person name="Albuquerque L."/>
        </authorList>
    </citation>
    <scope>NUCLEOTIDE SEQUENCE [LARGE SCALE GENOMIC DNA]</scope>
    <source>
        <strain evidence="2 3">AA-1</strain>
    </source>
</reference>